<dbReference type="RefSeq" id="WP_005787168.1">
    <property type="nucleotide sequence ID" value="NZ_CAAKNW010000165.1"/>
</dbReference>
<evidence type="ECO:0000313" key="6">
    <source>
        <dbReference type="EMBL" id="TWV72172.1"/>
    </source>
</evidence>
<dbReference type="EC" id="2.3.1.-" evidence="5"/>
<dbReference type="PANTHER" id="PTHR23028:SF53">
    <property type="entry name" value="ACYL_TRANSF_3 DOMAIN-CONTAINING PROTEIN"/>
    <property type="match status" value="1"/>
</dbReference>
<feature type="transmembrane region" description="Helical" evidence="1">
    <location>
        <begin position="250"/>
        <end position="268"/>
    </location>
</feature>
<dbReference type="GO" id="GO:0016020">
    <property type="term" value="C:membrane"/>
    <property type="evidence" value="ECO:0007669"/>
    <property type="project" value="TreeGrafter"/>
</dbReference>
<reference evidence="3 10" key="5">
    <citation type="journal article" date="2019" name="Nat. Med.">
        <title>A library of human gut bacterial isolates paired with longitudinal multiomics data enables mechanistic microbiome research.</title>
        <authorList>
            <person name="Poyet M."/>
            <person name="Groussin M."/>
            <person name="Gibbons S.M."/>
            <person name="Avila-Pacheco J."/>
            <person name="Jiang X."/>
            <person name="Kearney S.M."/>
            <person name="Perrotta A.R."/>
            <person name="Berdy B."/>
            <person name="Zhao S."/>
            <person name="Lieberman T.D."/>
            <person name="Swanson P.K."/>
            <person name="Smith M."/>
            <person name="Roesemann S."/>
            <person name="Alexander J.E."/>
            <person name="Rich S.A."/>
            <person name="Livny J."/>
            <person name="Vlamakis H."/>
            <person name="Clish C."/>
            <person name="Bullock K."/>
            <person name="Deik A."/>
            <person name="Scott J."/>
            <person name="Pierce K.A."/>
            <person name="Xavier R.J."/>
            <person name="Alm E.J."/>
        </authorList>
    </citation>
    <scope>NUCLEOTIDE SEQUENCE [LARGE SCALE GENOMIC DNA]</scope>
    <source>
        <strain evidence="3 10">BIOML-A1</strain>
    </source>
</reference>
<dbReference type="EMBL" id="LIDT01000023">
    <property type="protein sequence ID" value="OCR32035.1"/>
    <property type="molecule type" value="Genomic_DNA"/>
</dbReference>
<reference evidence="4 7" key="2">
    <citation type="journal article" date="2016" name="PLoS ONE">
        <title>Genomic Diversity of Enterotoxigenic Strains of Bacteroides fragilis.</title>
        <authorList>
            <person name="Pierce J.V."/>
            <person name="Bernstein H.D."/>
        </authorList>
    </citation>
    <scope>NUCLEOTIDE SEQUENCE [LARGE SCALE GENOMIC DNA]</scope>
    <source>
        <strain evidence="4 7">20793-3</strain>
    </source>
</reference>
<keyword evidence="1" id="KW-0472">Membrane</keyword>
<accession>D1JLS7</accession>
<evidence type="ECO:0000256" key="1">
    <source>
        <dbReference type="SAM" id="Phobius"/>
    </source>
</evidence>
<reference evidence="5" key="4">
    <citation type="submission" date="2017-10" db="EMBL/GenBank/DDBJ databases">
        <authorList>
            <person name="Banno H."/>
            <person name="Chua N.-H."/>
        </authorList>
    </citation>
    <scope>NUCLEOTIDE SEQUENCE</scope>
    <source>
        <strain evidence="5">12905</strain>
    </source>
</reference>
<gene>
    <name evidence="5" type="primary">oatA_2</name>
    <name evidence="4" type="ORF">AC094_20260</name>
    <name evidence="5" type="ORF">CQW34_04076</name>
    <name evidence="3" type="ORF">F2Z25_10405</name>
    <name evidence="6" type="ORF">FSA08_14245</name>
</gene>
<evidence type="ECO:0000313" key="7">
    <source>
        <dbReference type="Proteomes" id="UP000093197"/>
    </source>
</evidence>
<name>A0A149NC62_BACFG</name>
<feature type="transmembrane region" description="Helical" evidence="1">
    <location>
        <begin position="339"/>
        <end position="360"/>
    </location>
</feature>
<dbReference type="EMBL" id="VWAQ01000007">
    <property type="protein sequence ID" value="KAA5207864.1"/>
    <property type="molecule type" value="Genomic_DNA"/>
</dbReference>
<dbReference type="Proteomes" id="UP000093197">
    <property type="component" value="Unassembled WGS sequence"/>
</dbReference>
<comment type="caution">
    <text evidence="5">The sequence shown here is derived from an EMBL/GenBank/DDBJ whole genome shotgun (WGS) entry which is preliminary data.</text>
</comment>
<keyword evidence="1" id="KW-1133">Transmembrane helix</keyword>
<dbReference type="AlphaFoldDB" id="A0A149NC62"/>
<dbReference type="GO" id="GO:0000271">
    <property type="term" value="P:polysaccharide biosynthetic process"/>
    <property type="evidence" value="ECO:0007669"/>
    <property type="project" value="TreeGrafter"/>
</dbReference>
<reference evidence="6 9" key="6">
    <citation type="submission" date="2019-08" db="EMBL/GenBank/DDBJ databases">
        <title>Genome sequencing of Bacteroides fragilis Sample_iSURF_9.</title>
        <authorList>
            <person name="Chandler J.E."/>
            <person name="Ruoff K.L."/>
            <person name="Price C.E."/>
            <person name="Valls R.A."/>
            <person name="O'Toole G.A."/>
        </authorList>
    </citation>
    <scope>NUCLEOTIDE SEQUENCE [LARGE SCALE GENOMIC DNA]</scope>
    <source>
        <strain evidence="6 9">CFPLTA004_1B</strain>
    </source>
</reference>
<dbReference type="EMBL" id="PDCW01000046">
    <property type="protein sequence ID" value="PJY70359.1"/>
    <property type="molecule type" value="Genomic_DNA"/>
</dbReference>
<feature type="transmembrane region" description="Helical" evidence="1">
    <location>
        <begin position="106"/>
        <end position="124"/>
    </location>
</feature>
<dbReference type="InterPro" id="IPR050879">
    <property type="entry name" value="Acyltransferase_3"/>
</dbReference>
<reference evidence="5 8" key="3">
    <citation type="journal article" date="2017" name="MBio">
        <title>Gut Symbiont Bacteroides fragilis Secretes a Eukaryotic-Like Ubiquitin Protein That Mediates Intraspecies Antagonism.</title>
        <authorList>
            <person name="Chatzidaki-Livanis M."/>
            <person name="Coyne M.J."/>
            <person name="Roelofs K.G."/>
            <person name="Gentyala R.R."/>
            <person name="Caldwell J.M."/>
            <person name="Comstock L.E."/>
        </authorList>
    </citation>
    <scope>NUCLEOTIDE SEQUENCE [LARGE SCALE GENOMIC DNA]</scope>
    <source>
        <strain evidence="5 8">12905</strain>
    </source>
</reference>
<feature type="transmembrane region" description="Helical" evidence="1">
    <location>
        <begin position="23"/>
        <end position="41"/>
    </location>
</feature>
<protein>
    <submittedName>
        <fullName evidence="3">Acyltransferase</fullName>
    </submittedName>
    <submittedName>
        <fullName evidence="5">Putative O-acetyltransferase, OatA-like</fullName>
        <ecNumber evidence="5">2.3.1.-</ecNumber>
    </submittedName>
</protein>
<feature type="transmembrane region" description="Helical" evidence="1">
    <location>
        <begin position="190"/>
        <end position="209"/>
    </location>
</feature>
<dbReference type="GO" id="GO:0016747">
    <property type="term" value="F:acyltransferase activity, transferring groups other than amino-acyl groups"/>
    <property type="evidence" value="ECO:0007669"/>
    <property type="project" value="InterPro"/>
</dbReference>
<dbReference type="Proteomes" id="UP000318041">
    <property type="component" value="Unassembled WGS sequence"/>
</dbReference>
<feature type="transmembrane region" description="Helical" evidence="1">
    <location>
        <begin position="62"/>
        <end position="86"/>
    </location>
</feature>
<evidence type="ECO:0000313" key="9">
    <source>
        <dbReference type="Proteomes" id="UP000318041"/>
    </source>
</evidence>
<evidence type="ECO:0000313" key="8">
    <source>
        <dbReference type="Proteomes" id="UP000231846"/>
    </source>
</evidence>
<evidence type="ECO:0000313" key="3">
    <source>
        <dbReference type="EMBL" id="KAA5207864.1"/>
    </source>
</evidence>
<keyword evidence="1" id="KW-0812">Transmembrane</keyword>
<evidence type="ECO:0000313" key="4">
    <source>
        <dbReference type="EMBL" id="OCR32035.1"/>
    </source>
</evidence>
<dbReference type="Proteomes" id="UP000231846">
    <property type="component" value="Unassembled WGS sequence"/>
</dbReference>
<feature type="transmembrane region" description="Helical" evidence="1">
    <location>
        <begin position="215"/>
        <end position="238"/>
    </location>
</feature>
<dbReference type="Proteomes" id="UP000429838">
    <property type="component" value="Unassembled WGS sequence"/>
</dbReference>
<proteinExistence type="predicted"/>
<keyword evidence="5" id="KW-0808">Transferase</keyword>
<evidence type="ECO:0000313" key="10">
    <source>
        <dbReference type="Proteomes" id="UP000429838"/>
    </source>
</evidence>
<dbReference type="GeneID" id="60366009"/>
<reference evidence="4" key="1">
    <citation type="submission" date="2015-08" db="EMBL/GenBank/DDBJ databases">
        <authorList>
            <person name="Pierce J."/>
            <person name="Bernstein H."/>
        </authorList>
    </citation>
    <scope>NUCLEOTIDE SEQUENCE</scope>
    <source>
        <strain evidence="4">20793-3</strain>
    </source>
</reference>
<dbReference type="EMBL" id="VOHY01000011">
    <property type="protein sequence ID" value="TWV72172.1"/>
    <property type="molecule type" value="Genomic_DNA"/>
</dbReference>
<feature type="transmembrane region" description="Helical" evidence="1">
    <location>
        <begin position="160"/>
        <end position="183"/>
    </location>
</feature>
<dbReference type="KEGG" id="bfb:VU15_08625"/>
<feature type="transmembrane region" description="Helical" evidence="1">
    <location>
        <begin position="300"/>
        <end position="319"/>
    </location>
</feature>
<feature type="transmembrane region" description="Helical" evidence="1">
    <location>
        <begin position="274"/>
        <end position="293"/>
    </location>
</feature>
<accession>A0A149NC62</accession>
<evidence type="ECO:0000259" key="2">
    <source>
        <dbReference type="Pfam" id="PF01757"/>
    </source>
</evidence>
<keyword evidence="5" id="KW-0012">Acyltransferase</keyword>
<dbReference type="PANTHER" id="PTHR23028">
    <property type="entry name" value="ACETYLTRANSFERASE"/>
    <property type="match status" value="1"/>
</dbReference>
<sequence>MKEIFEKLHRPINPAGYITEIDGFRFFAIFTVCLLHLNNFFGRSIGYDYYQGVKDINSWSWFINRCGLGVELFFAISGFVIALPFFRHYLEGSKKPSLKQYFYRRLTRLEVPFILSCVIIYLAYAITSQTNILADINHLFASITYTHTLIYGVWPPFNPVIWSLEVEIQFYVLAPWLILFLFSGSGKYSWYIRITILFCFSLILKGFFYNELKQLHLHLSILNHLHYFLVGFTIAYLFLRQKELLYRKYFIWDIVGSICFYLLFYFIWNPNQLYFCIALFLLFLSVFKGYFINWICRRKVLYIIGGMCYTIYLLHYPLFHFTGKLTKKILPFDFYYSNYLIQATLLLPIVFTICCCYYILIEKPCMNKNWPQTLNAKIKRITYFKIKS</sequence>
<organism evidence="5 8">
    <name type="scientific">Bacteroides fragilis</name>
    <dbReference type="NCBI Taxonomy" id="817"/>
    <lineage>
        <taxon>Bacteria</taxon>
        <taxon>Pseudomonadati</taxon>
        <taxon>Bacteroidota</taxon>
        <taxon>Bacteroidia</taxon>
        <taxon>Bacteroidales</taxon>
        <taxon>Bacteroidaceae</taxon>
        <taxon>Bacteroides</taxon>
    </lineage>
</organism>
<feature type="domain" description="Acyltransferase 3" evidence="2">
    <location>
        <begin position="19"/>
        <end position="358"/>
    </location>
</feature>
<dbReference type="InterPro" id="IPR002656">
    <property type="entry name" value="Acyl_transf_3_dom"/>
</dbReference>
<dbReference type="Pfam" id="PF01757">
    <property type="entry name" value="Acyl_transf_3"/>
    <property type="match status" value="1"/>
</dbReference>
<evidence type="ECO:0000313" key="5">
    <source>
        <dbReference type="EMBL" id="PJY70359.1"/>
    </source>
</evidence>